<protein>
    <submittedName>
        <fullName evidence="3">Response regulator</fullName>
    </submittedName>
</protein>
<organism evidence="3 4">
    <name type="scientific">Minwuia thermotolerans</name>
    <dbReference type="NCBI Taxonomy" id="2056226"/>
    <lineage>
        <taxon>Bacteria</taxon>
        <taxon>Pseudomonadati</taxon>
        <taxon>Pseudomonadota</taxon>
        <taxon>Alphaproteobacteria</taxon>
        <taxon>Minwuiales</taxon>
        <taxon>Minwuiaceae</taxon>
        <taxon>Minwuia</taxon>
    </lineage>
</organism>
<dbReference type="InterPro" id="IPR001789">
    <property type="entry name" value="Sig_transdc_resp-reg_receiver"/>
</dbReference>
<feature type="modified residue" description="4-aspartylphosphate" evidence="1">
    <location>
        <position position="67"/>
    </location>
</feature>
<accession>A0A2M9G6P2</accession>
<feature type="domain" description="Response regulatory" evidence="2">
    <location>
        <begin position="17"/>
        <end position="128"/>
    </location>
</feature>
<keyword evidence="1" id="KW-0597">Phosphoprotein</keyword>
<evidence type="ECO:0000256" key="1">
    <source>
        <dbReference type="PROSITE-ProRule" id="PRU00169"/>
    </source>
</evidence>
<dbReference type="AlphaFoldDB" id="A0A2M9G6P2"/>
<dbReference type="OrthoDB" id="582170at2"/>
<dbReference type="InterPro" id="IPR011006">
    <property type="entry name" value="CheY-like_superfamily"/>
</dbReference>
<dbReference type="GO" id="GO:0000160">
    <property type="term" value="P:phosphorelay signal transduction system"/>
    <property type="evidence" value="ECO:0007669"/>
    <property type="project" value="InterPro"/>
</dbReference>
<dbReference type="EMBL" id="PHIG01000005">
    <property type="protein sequence ID" value="PJK31377.1"/>
    <property type="molecule type" value="Genomic_DNA"/>
</dbReference>
<evidence type="ECO:0000313" key="3">
    <source>
        <dbReference type="EMBL" id="PJK31377.1"/>
    </source>
</evidence>
<keyword evidence="4" id="KW-1185">Reference proteome</keyword>
<sequence>MADEGKRDTEAMLNGWRVLVVEDEALIALDLRNMLEGFGCTVVGPVATVENAVEATERDRPEAALLDEVLGEASVAPVAEELRRRGIPYAVVSGYSASPAGDPALREAPRLSKPVAVSDLWNLLAGLRRGATAA</sequence>
<dbReference type="Proteomes" id="UP000229498">
    <property type="component" value="Unassembled WGS sequence"/>
</dbReference>
<gene>
    <name evidence="3" type="ORF">CVT23_01465</name>
</gene>
<evidence type="ECO:0000259" key="2">
    <source>
        <dbReference type="PROSITE" id="PS50110"/>
    </source>
</evidence>
<dbReference type="Gene3D" id="3.40.50.2300">
    <property type="match status" value="1"/>
</dbReference>
<comment type="caution">
    <text evidence="3">The sequence shown here is derived from an EMBL/GenBank/DDBJ whole genome shotgun (WGS) entry which is preliminary data.</text>
</comment>
<dbReference type="SUPFAM" id="SSF52172">
    <property type="entry name" value="CheY-like"/>
    <property type="match status" value="1"/>
</dbReference>
<evidence type="ECO:0000313" key="4">
    <source>
        <dbReference type="Proteomes" id="UP000229498"/>
    </source>
</evidence>
<dbReference type="RefSeq" id="WP_109793803.1">
    <property type="nucleotide sequence ID" value="NZ_PHIG01000005.1"/>
</dbReference>
<dbReference type="PROSITE" id="PS50110">
    <property type="entry name" value="RESPONSE_REGULATORY"/>
    <property type="match status" value="1"/>
</dbReference>
<proteinExistence type="predicted"/>
<dbReference type="SMART" id="SM00448">
    <property type="entry name" value="REC"/>
    <property type="match status" value="1"/>
</dbReference>
<reference evidence="3 4" key="1">
    <citation type="submission" date="2017-11" db="EMBL/GenBank/DDBJ databases">
        <title>Draft genome sequence of Rhizobiales bacterium SY3-13.</title>
        <authorList>
            <person name="Sun C."/>
        </authorList>
    </citation>
    <scope>NUCLEOTIDE SEQUENCE [LARGE SCALE GENOMIC DNA]</scope>
    <source>
        <strain evidence="3 4">SY3-13</strain>
    </source>
</reference>
<name>A0A2M9G6P2_9PROT</name>